<dbReference type="AlphaFoldDB" id="A0A967AFH7"/>
<dbReference type="SUPFAM" id="SSF103647">
    <property type="entry name" value="TSP type-3 repeat"/>
    <property type="match status" value="1"/>
</dbReference>
<dbReference type="Pfam" id="PF02412">
    <property type="entry name" value="TSP_3"/>
    <property type="match status" value="3"/>
</dbReference>
<keyword evidence="3" id="KW-1134">Transmembrane beta strand</keyword>
<dbReference type="GO" id="GO:0006811">
    <property type="term" value="P:monoatomic ion transport"/>
    <property type="evidence" value="ECO:0007669"/>
    <property type="project" value="UniProtKB-KW"/>
</dbReference>
<keyword evidence="6" id="KW-0406">Ion transport</keyword>
<evidence type="ECO:0000256" key="6">
    <source>
        <dbReference type="ARBA" id="ARBA00023065"/>
    </source>
</evidence>
<keyword evidence="4" id="KW-0812">Transmembrane</keyword>
<dbReference type="InterPro" id="IPR011250">
    <property type="entry name" value="OMP/PagP_B-barrel"/>
</dbReference>
<evidence type="ECO:0000256" key="4">
    <source>
        <dbReference type="ARBA" id="ARBA00022692"/>
    </source>
</evidence>
<evidence type="ECO:0000256" key="10">
    <source>
        <dbReference type="PROSITE-ProRule" id="PRU00473"/>
    </source>
</evidence>
<dbReference type="GO" id="GO:0005509">
    <property type="term" value="F:calcium ion binding"/>
    <property type="evidence" value="ECO:0007669"/>
    <property type="project" value="InterPro"/>
</dbReference>
<evidence type="ECO:0000256" key="8">
    <source>
        <dbReference type="ARBA" id="ARBA00023136"/>
    </source>
</evidence>
<feature type="region of interest" description="Disordered" evidence="11">
    <location>
        <begin position="280"/>
        <end position="344"/>
    </location>
</feature>
<dbReference type="PRINTS" id="PR01021">
    <property type="entry name" value="OMPADOMAIN"/>
</dbReference>
<evidence type="ECO:0000256" key="7">
    <source>
        <dbReference type="ARBA" id="ARBA00023114"/>
    </source>
</evidence>
<evidence type="ECO:0000256" key="3">
    <source>
        <dbReference type="ARBA" id="ARBA00022452"/>
    </source>
</evidence>
<keyword evidence="7" id="KW-0626">Porin</keyword>
<reference evidence="13" key="1">
    <citation type="submission" date="2020-03" db="EMBL/GenBank/DDBJ databases">
        <title>Psychroflexus Maritimus sp. nov., isolate from marine sediment.</title>
        <authorList>
            <person name="Zhong Y.-L."/>
        </authorList>
    </citation>
    <scope>NUCLEOTIDE SEQUENCE</scope>
    <source>
        <strain evidence="13">C1</strain>
    </source>
</reference>
<evidence type="ECO:0000256" key="1">
    <source>
        <dbReference type="ARBA" id="ARBA00004571"/>
    </source>
</evidence>
<dbReference type="InterPro" id="IPR006664">
    <property type="entry name" value="OMP_bac"/>
</dbReference>
<dbReference type="PANTHER" id="PTHR30329:SF21">
    <property type="entry name" value="LIPOPROTEIN YIAD-RELATED"/>
    <property type="match status" value="1"/>
</dbReference>
<feature type="region of interest" description="Disordered" evidence="11">
    <location>
        <begin position="222"/>
        <end position="268"/>
    </location>
</feature>
<dbReference type="Gene3D" id="3.30.1330.60">
    <property type="entry name" value="OmpA-like domain"/>
    <property type="match status" value="1"/>
</dbReference>
<evidence type="ECO:0000313" key="13">
    <source>
        <dbReference type="EMBL" id="NGZ90820.1"/>
    </source>
</evidence>
<comment type="caution">
    <text evidence="13">The sequence shown here is derived from an EMBL/GenBank/DDBJ whole genome shotgun (WGS) entry which is preliminary data.</text>
</comment>
<dbReference type="EMBL" id="JAANAS010000105">
    <property type="protein sequence ID" value="NGZ90820.1"/>
    <property type="molecule type" value="Genomic_DNA"/>
</dbReference>
<dbReference type="GO" id="GO:0009279">
    <property type="term" value="C:cell outer membrane"/>
    <property type="evidence" value="ECO:0007669"/>
    <property type="project" value="UniProtKB-SubCell"/>
</dbReference>
<dbReference type="PRINTS" id="PR01023">
    <property type="entry name" value="NAFLGMOTY"/>
</dbReference>
<evidence type="ECO:0000313" key="14">
    <source>
        <dbReference type="Proteomes" id="UP000643701"/>
    </source>
</evidence>
<evidence type="ECO:0000259" key="12">
    <source>
        <dbReference type="PROSITE" id="PS51123"/>
    </source>
</evidence>
<accession>A0A967AFH7</accession>
<name>A0A967AFH7_9FLAO</name>
<proteinExistence type="predicted"/>
<dbReference type="InterPro" id="IPR050330">
    <property type="entry name" value="Bact_OuterMem_StrucFunc"/>
</dbReference>
<dbReference type="GO" id="GO:0015288">
    <property type="term" value="F:porin activity"/>
    <property type="evidence" value="ECO:0007669"/>
    <property type="project" value="UniProtKB-KW"/>
</dbReference>
<dbReference type="InterPro" id="IPR028974">
    <property type="entry name" value="TSP_type-3_rpt"/>
</dbReference>
<dbReference type="Pfam" id="PF13505">
    <property type="entry name" value="OMP_b-brl"/>
    <property type="match status" value="1"/>
</dbReference>
<feature type="domain" description="OmpA-like" evidence="12">
    <location>
        <begin position="350"/>
        <end position="466"/>
    </location>
</feature>
<dbReference type="InterPro" id="IPR003367">
    <property type="entry name" value="Thrombospondin_3-like_rpt"/>
</dbReference>
<protein>
    <submittedName>
        <fullName evidence="13">OmpA family protein</fullName>
    </submittedName>
</protein>
<dbReference type="PANTHER" id="PTHR30329">
    <property type="entry name" value="STATOR ELEMENT OF FLAGELLAR MOTOR COMPLEX"/>
    <property type="match status" value="1"/>
</dbReference>
<dbReference type="SUPFAM" id="SSF103088">
    <property type="entry name" value="OmpA-like"/>
    <property type="match status" value="1"/>
</dbReference>
<keyword evidence="2" id="KW-0813">Transport</keyword>
<dbReference type="InterPro" id="IPR036737">
    <property type="entry name" value="OmpA-like_sf"/>
</dbReference>
<keyword evidence="5" id="KW-0732">Signal</keyword>
<dbReference type="SUPFAM" id="SSF56925">
    <property type="entry name" value="OMPA-like"/>
    <property type="match status" value="1"/>
</dbReference>
<evidence type="ECO:0000256" key="2">
    <source>
        <dbReference type="ARBA" id="ARBA00022448"/>
    </source>
</evidence>
<sequence>MKYQHYLASFLILLVFNTGFSQLNEDRRWSITVGTNVVDFFPTGNGSNPAFISPQQSSENLFQDFLQTDNWNFYSAMSTLKVGYYVGDNLSFRGGFSMNKIERIGQDVLPDDLSFYAFDGELIYSLNSLMKEETWFDPYFGAGLGHHWLDSSNTTTWNALVGFNFWIKENIALTVESGYRNTFEETNFDYFQHTAGVTFGFGGNTDRDDDGVPNREDDCPDEAGLPEFNGCPDTDGDGIPDHLDECPEEEGPEENKGCPWPDTDGDGVPDHLDECPDEAGLAEFDGCPDADADGIPDYLDQCPEEEGPKENDGCPWPDSDADGVPDKDDLCPDEPGTVENQGCPDITEEEQKQLNEFAKTLNFESGKSRITDYSKNIINTKVLPKLKEFPNAKFIVEGHTDSTGSNAINLRLSKERAAAVKDYLIENGIAKSRLSSEGYGSAKPIASNKTNDGRKKNRRVEINLVK</sequence>
<dbReference type="RefSeq" id="WP_166401053.1">
    <property type="nucleotide sequence ID" value="NZ_JAANAS010000105.1"/>
</dbReference>
<dbReference type="GO" id="GO:0046930">
    <property type="term" value="C:pore complex"/>
    <property type="evidence" value="ECO:0007669"/>
    <property type="project" value="UniProtKB-KW"/>
</dbReference>
<dbReference type="InterPro" id="IPR006665">
    <property type="entry name" value="OmpA-like"/>
</dbReference>
<evidence type="ECO:0000256" key="5">
    <source>
        <dbReference type="ARBA" id="ARBA00022729"/>
    </source>
</evidence>
<keyword evidence="14" id="KW-1185">Reference proteome</keyword>
<comment type="subcellular location">
    <subcellularLocation>
        <location evidence="1">Cell outer membrane</location>
        <topology evidence="1">Multi-pass membrane protein</topology>
    </subcellularLocation>
</comment>
<dbReference type="CDD" id="cd07185">
    <property type="entry name" value="OmpA_C-like"/>
    <property type="match status" value="1"/>
</dbReference>
<dbReference type="PROSITE" id="PS51123">
    <property type="entry name" value="OMPA_2"/>
    <property type="match status" value="1"/>
</dbReference>
<keyword evidence="8 10" id="KW-0472">Membrane</keyword>
<dbReference type="InterPro" id="IPR027385">
    <property type="entry name" value="Beta-barrel_OMP"/>
</dbReference>
<dbReference type="Gene3D" id="2.40.160.20">
    <property type="match status" value="1"/>
</dbReference>
<organism evidence="13 14">
    <name type="scientific">Psychroflexus maritimus</name>
    <dbReference type="NCBI Taxonomy" id="2714865"/>
    <lineage>
        <taxon>Bacteria</taxon>
        <taxon>Pseudomonadati</taxon>
        <taxon>Bacteroidota</taxon>
        <taxon>Flavobacteriia</taxon>
        <taxon>Flavobacteriales</taxon>
        <taxon>Flavobacteriaceae</taxon>
        <taxon>Psychroflexus</taxon>
    </lineage>
</organism>
<dbReference type="Pfam" id="PF00691">
    <property type="entry name" value="OmpA"/>
    <property type="match status" value="1"/>
</dbReference>
<feature type="region of interest" description="Disordered" evidence="11">
    <location>
        <begin position="436"/>
        <end position="457"/>
    </location>
</feature>
<gene>
    <name evidence="13" type="ORF">G7034_11230</name>
</gene>
<dbReference type="Proteomes" id="UP000643701">
    <property type="component" value="Unassembled WGS sequence"/>
</dbReference>
<keyword evidence="9" id="KW-0998">Cell outer membrane</keyword>
<evidence type="ECO:0000256" key="9">
    <source>
        <dbReference type="ARBA" id="ARBA00023237"/>
    </source>
</evidence>
<dbReference type="GO" id="GO:0007155">
    <property type="term" value="P:cell adhesion"/>
    <property type="evidence" value="ECO:0007669"/>
    <property type="project" value="InterPro"/>
</dbReference>
<evidence type="ECO:0000256" key="11">
    <source>
        <dbReference type="SAM" id="MobiDB-lite"/>
    </source>
</evidence>